<feature type="region of interest" description="Disordered" evidence="1">
    <location>
        <begin position="1"/>
        <end position="41"/>
    </location>
</feature>
<evidence type="ECO:0000313" key="2">
    <source>
        <dbReference type="EMBL" id="CAA9364836.1"/>
    </source>
</evidence>
<feature type="non-terminal residue" evidence="2">
    <location>
        <position position="148"/>
    </location>
</feature>
<organism evidence="2">
    <name type="scientific">uncultured Gemmatimonadota bacterium</name>
    <dbReference type="NCBI Taxonomy" id="203437"/>
    <lineage>
        <taxon>Bacteria</taxon>
        <taxon>Pseudomonadati</taxon>
        <taxon>Gemmatimonadota</taxon>
        <taxon>environmental samples</taxon>
    </lineage>
</organism>
<evidence type="ECO:0000256" key="1">
    <source>
        <dbReference type="SAM" id="MobiDB-lite"/>
    </source>
</evidence>
<name>A0A6J4MR17_9BACT</name>
<feature type="compositionally biased region" description="Basic residues" evidence="1">
    <location>
        <begin position="83"/>
        <end position="102"/>
    </location>
</feature>
<dbReference type="EMBL" id="CADCTV010000842">
    <property type="protein sequence ID" value="CAA9364836.1"/>
    <property type="molecule type" value="Genomic_DNA"/>
</dbReference>
<accession>A0A6J4MR17</accession>
<feature type="region of interest" description="Disordered" evidence="1">
    <location>
        <begin position="56"/>
        <end position="118"/>
    </location>
</feature>
<dbReference type="AlphaFoldDB" id="A0A6J4MR17"/>
<gene>
    <name evidence="2" type="ORF">AVDCRST_MAG89-4016</name>
</gene>
<reference evidence="2" key="1">
    <citation type="submission" date="2020-02" db="EMBL/GenBank/DDBJ databases">
        <authorList>
            <person name="Meier V. D."/>
        </authorList>
    </citation>
    <scope>NUCLEOTIDE SEQUENCE</scope>
    <source>
        <strain evidence="2">AVDCRST_MAG89</strain>
    </source>
</reference>
<feature type="compositionally biased region" description="Basic and acidic residues" evidence="1">
    <location>
        <begin position="70"/>
        <end position="81"/>
    </location>
</feature>
<sequence>RRADDHQRAARRLNRASAGGGPPLSLRPHEQRLPGRWRGNRRPVLRIHLVGRCRIAGTGRPRPQSQRGAVLRDRGNDDLSRGRPARGRRRGHLSAHSRRRDARFREPHREPGGGAERVHPRRIRGEHACDRRLVSRERCVRAGAGGPM</sequence>
<protein>
    <submittedName>
        <fullName evidence="2">Cupin domain protein</fullName>
    </submittedName>
</protein>
<proteinExistence type="predicted"/>
<feature type="non-terminal residue" evidence="2">
    <location>
        <position position="1"/>
    </location>
</feature>